<reference evidence="2" key="1">
    <citation type="submission" date="2020-09" db="EMBL/GenBank/DDBJ databases">
        <title>Rhizobia associated with sainfoin plants.</title>
        <authorList>
            <person name="Asharfi S."/>
            <person name="Kuzmanovic N."/>
            <person name="Bunk B."/>
            <person name="Sproeer C."/>
            <person name="Becker M."/>
            <person name="Thuenen T."/>
        </authorList>
    </citation>
    <scope>NUCLEOTIDE SEQUENCE</scope>
    <source>
        <strain evidence="2">OM4</strain>
        <plasmid evidence="2">pOM4</plasmid>
    </source>
</reference>
<keyword evidence="1" id="KW-0472">Membrane</keyword>
<keyword evidence="1" id="KW-1133">Transmembrane helix</keyword>
<evidence type="ECO:0000313" key="3">
    <source>
        <dbReference type="Proteomes" id="UP001058098"/>
    </source>
</evidence>
<dbReference type="Proteomes" id="UP001058098">
    <property type="component" value="Plasmid pOM4"/>
</dbReference>
<dbReference type="RefSeq" id="WP_258124279.1">
    <property type="nucleotide sequence ID" value="NZ_CP062230.1"/>
</dbReference>
<proteinExistence type="predicted"/>
<feature type="transmembrane region" description="Helical" evidence="1">
    <location>
        <begin position="55"/>
        <end position="76"/>
    </location>
</feature>
<keyword evidence="3" id="KW-1185">Reference proteome</keyword>
<sequence length="77" mass="8414">MAKLTGSSAEMEEQARKLSDEELTELAYLNDTPPAFKARAELQRRNTEFNTQTLFWARLAGVAAVAALVMAIIGALT</sequence>
<accession>A0ABY5R7A1</accession>
<name>A0ABY5R7A1_9HYPH</name>
<evidence type="ECO:0000256" key="1">
    <source>
        <dbReference type="SAM" id="Phobius"/>
    </source>
</evidence>
<evidence type="ECO:0008006" key="4">
    <source>
        <dbReference type="Google" id="ProtNLM"/>
    </source>
</evidence>
<protein>
    <recommendedName>
        <fullName evidence="4">DUF3040 domain-containing protein</fullName>
    </recommendedName>
</protein>
<keyword evidence="1" id="KW-0812">Transmembrane</keyword>
<dbReference type="EMBL" id="CP062230">
    <property type="protein sequence ID" value="UVC19405.1"/>
    <property type="molecule type" value="Genomic_DNA"/>
</dbReference>
<keyword evidence="2" id="KW-0614">Plasmid</keyword>
<organism evidence="2 3">
    <name type="scientific">Mesorhizobium onobrychidis</name>
    <dbReference type="NCBI Taxonomy" id="2775404"/>
    <lineage>
        <taxon>Bacteria</taxon>
        <taxon>Pseudomonadati</taxon>
        <taxon>Pseudomonadota</taxon>
        <taxon>Alphaproteobacteria</taxon>
        <taxon>Hyphomicrobiales</taxon>
        <taxon>Phyllobacteriaceae</taxon>
        <taxon>Mesorhizobium</taxon>
    </lineage>
</organism>
<evidence type="ECO:0000313" key="2">
    <source>
        <dbReference type="EMBL" id="UVC19405.1"/>
    </source>
</evidence>
<gene>
    <name evidence="2" type="ORF">IHQ72_35710</name>
</gene>
<geneLocation type="plasmid" evidence="2 3">
    <name>pOM4</name>
</geneLocation>